<reference evidence="13 14" key="1">
    <citation type="submission" date="2013-03" db="EMBL/GenBank/DDBJ databases">
        <title>The Genome Sequence of Capronia epimyces CBS 606.96.</title>
        <authorList>
            <consortium name="The Broad Institute Genomics Platform"/>
            <person name="Cuomo C."/>
            <person name="de Hoog S."/>
            <person name="Gorbushina A."/>
            <person name="Walker B."/>
            <person name="Young S.K."/>
            <person name="Zeng Q."/>
            <person name="Gargeya S."/>
            <person name="Fitzgerald M."/>
            <person name="Haas B."/>
            <person name="Abouelleil A."/>
            <person name="Allen A.W."/>
            <person name="Alvarado L."/>
            <person name="Arachchi H.M."/>
            <person name="Berlin A.M."/>
            <person name="Chapman S.B."/>
            <person name="Gainer-Dewar J."/>
            <person name="Goldberg J."/>
            <person name="Griggs A."/>
            <person name="Gujja S."/>
            <person name="Hansen M."/>
            <person name="Howarth C."/>
            <person name="Imamovic A."/>
            <person name="Ireland A."/>
            <person name="Larimer J."/>
            <person name="McCowan C."/>
            <person name="Murphy C."/>
            <person name="Pearson M."/>
            <person name="Poon T.W."/>
            <person name="Priest M."/>
            <person name="Roberts A."/>
            <person name="Saif S."/>
            <person name="Shea T."/>
            <person name="Sisk P."/>
            <person name="Sykes S."/>
            <person name="Wortman J."/>
            <person name="Nusbaum C."/>
            <person name="Birren B."/>
        </authorList>
    </citation>
    <scope>NUCLEOTIDE SEQUENCE [LARGE SCALE GENOMIC DNA]</scope>
    <source>
        <strain evidence="13 14">CBS 606.96</strain>
    </source>
</reference>
<dbReference type="STRING" id="1182542.W9YPF6"/>
<protein>
    <recommendedName>
        <fullName evidence="11">Dolichyldiphosphatase</fullName>
        <ecNumber evidence="11">3.6.1.43</ecNumber>
    </recommendedName>
</protein>
<evidence type="ECO:0000256" key="3">
    <source>
        <dbReference type="ARBA" id="ARBA00005518"/>
    </source>
</evidence>
<dbReference type="HOGENOM" id="CLU_074922_0_0_1"/>
<accession>W9YPF6</accession>
<comment type="catalytic activity">
    <reaction evidence="10 11">
        <text>a di-trans,poly-cis-dolichyl diphosphate + H2O = a di-trans,poly-cis-dolichyl phosphate + phosphate + H(+)</text>
        <dbReference type="Rhea" id="RHEA:14385"/>
        <dbReference type="Rhea" id="RHEA-COMP:19498"/>
        <dbReference type="Rhea" id="RHEA-COMP:19506"/>
        <dbReference type="ChEBI" id="CHEBI:15377"/>
        <dbReference type="ChEBI" id="CHEBI:15378"/>
        <dbReference type="ChEBI" id="CHEBI:43474"/>
        <dbReference type="ChEBI" id="CHEBI:57497"/>
        <dbReference type="ChEBI" id="CHEBI:57683"/>
        <dbReference type="EC" id="3.6.1.43"/>
    </reaction>
</comment>
<comment type="similarity">
    <text evidence="3 11">Belongs to the dolichyldiphosphatase family.</text>
</comment>
<evidence type="ECO:0000256" key="11">
    <source>
        <dbReference type="RuleBase" id="RU367078"/>
    </source>
</evidence>
<gene>
    <name evidence="13" type="ORF">A1O3_00098</name>
</gene>
<dbReference type="SUPFAM" id="SSF48317">
    <property type="entry name" value="Acid phosphatase/Vanadium-dependent haloperoxidase"/>
    <property type="match status" value="1"/>
</dbReference>
<dbReference type="InterPro" id="IPR000326">
    <property type="entry name" value="PAP2/HPO"/>
</dbReference>
<organism evidence="13 14">
    <name type="scientific">Capronia epimyces CBS 606.96</name>
    <dbReference type="NCBI Taxonomy" id="1182542"/>
    <lineage>
        <taxon>Eukaryota</taxon>
        <taxon>Fungi</taxon>
        <taxon>Dikarya</taxon>
        <taxon>Ascomycota</taxon>
        <taxon>Pezizomycotina</taxon>
        <taxon>Eurotiomycetes</taxon>
        <taxon>Chaetothyriomycetidae</taxon>
        <taxon>Chaetothyriales</taxon>
        <taxon>Herpotrichiellaceae</taxon>
        <taxon>Capronia</taxon>
    </lineage>
</organism>
<dbReference type="RefSeq" id="XP_007728440.1">
    <property type="nucleotide sequence ID" value="XM_007730250.1"/>
</dbReference>
<sequence>MDQFDDPAVASFSLTHVRYNPNDPLSYLSAWLALVPQGLCIVYVTLIWASREVEVSLMFAGQMACEALNFGLKRLIREERPRQMYGKGYGMPSSHSQFAAFFAVSVSLFLLFRHVPTPSTSYSPSTLSERLLLSFLACVGAGAVAASRVYLNYHTPRQVCVGAAAGVIFAIVWFLFTTYLRRYGWVDWALDTSLSRHLRFRDLITTEDLQDAGWGRWESRRKARRGIKANDTATGKKGR</sequence>
<dbReference type="GO" id="GO:0047874">
    <property type="term" value="F:dolichyldiphosphatase activity"/>
    <property type="evidence" value="ECO:0007669"/>
    <property type="project" value="UniProtKB-UniRule"/>
</dbReference>
<evidence type="ECO:0000256" key="7">
    <source>
        <dbReference type="ARBA" id="ARBA00022989"/>
    </source>
</evidence>
<comment type="pathway">
    <text evidence="2 11">Protein modification; protein glycosylation.</text>
</comment>
<evidence type="ECO:0000313" key="14">
    <source>
        <dbReference type="Proteomes" id="UP000019478"/>
    </source>
</evidence>
<evidence type="ECO:0000256" key="9">
    <source>
        <dbReference type="ARBA" id="ARBA00024907"/>
    </source>
</evidence>
<dbReference type="OrthoDB" id="302705at2759"/>
<dbReference type="PANTHER" id="PTHR11247">
    <property type="entry name" value="PALMITOYL-PROTEIN THIOESTERASE/DOLICHYLDIPHOSPHATASE 1"/>
    <property type="match status" value="1"/>
</dbReference>
<evidence type="ECO:0000256" key="4">
    <source>
        <dbReference type="ARBA" id="ARBA00022692"/>
    </source>
</evidence>
<dbReference type="GeneID" id="19164240"/>
<dbReference type="EMBL" id="AMGY01000001">
    <property type="protein sequence ID" value="EXJ91550.1"/>
    <property type="molecule type" value="Genomic_DNA"/>
</dbReference>
<dbReference type="InterPro" id="IPR039667">
    <property type="entry name" value="Dolichyldiphosphatase_PAP2"/>
</dbReference>
<keyword evidence="4 11" id="KW-0812">Transmembrane</keyword>
<evidence type="ECO:0000259" key="12">
    <source>
        <dbReference type="SMART" id="SM00014"/>
    </source>
</evidence>
<evidence type="ECO:0000256" key="2">
    <source>
        <dbReference type="ARBA" id="ARBA00004922"/>
    </source>
</evidence>
<dbReference type="FunFam" id="1.20.144.10:FF:000003">
    <property type="entry name" value="Dolichyldiphosphatase 1"/>
    <property type="match status" value="1"/>
</dbReference>
<feature type="transmembrane region" description="Helical" evidence="11">
    <location>
        <begin position="132"/>
        <end position="151"/>
    </location>
</feature>
<dbReference type="InterPro" id="IPR036938">
    <property type="entry name" value="PAP2/HPO_sf"/>
</dbReference>
<keyword evidence="5 11" id="KW-0378">Hydrolase</keyword>
<comment type="caution">
    <text evidence="13">The sequence shown here is derived from an EMBL/GenBank/DDBJ whole genome shotgun (WGS) entry which is preliminary data.</text>
</comment>
<evidence type="ECO:0000256" key="1">
    <source>
        <dbReference type="ARBA" id="ARBA00004477"/>
    </source>
</evidence>
<feature type="transmembrane region" description="Helical" evidence="11">
    <location>
        <begin position="93"/>
        <end position="112"/>
    </location>
</feature>
<dbReference type="GO" id="GO:0006487">
    <property type="term" value="P:protein N-linked glycosylation"/>
    <property type="evidence" value="ECO:0007669"/>
    <property type="project" value="UniProtKB-UniRule"/>
</dbReference>
<name>W9YPF6_9EURO</name>
<keyword evidence="7 11" id="KW-1133">Transmembrane helix</keyword>
<comment type="function">
    <text evidence="9 11">Required for efficient N-glycosylation. Necessary for maintaining optimal levels of dolichol-linked oligosaccharides. Hydrolyzes dolichyl pyrophosphate at a very high rate and dolichyl monophosphate at a much lower rate. Does not act on phosphatidate.</text>
</comment>
<dbReference type="CDD" id="cd03382">
    <property type="entry name" value="PAP2_dolichyldiphosphatase"/>
    <property type="match status" value="1"/>
</dbReference>
<dbReference type="SMART" id="SM00014">
    <property type="entry name" value="acidPPc"/>
    <property type="match status" value="1"/>
</dbReference>
<keyword evidence="8 11" id="KW-0472">Membrane</keyword>
<keyword evidence="14" id="KW-1185">Reference proteome</keyword>
<feature type="transmembrane region" description="Helical" evidence="11">
    <location>
        <begin position="158"/>
        <end position="176"/>
    </location>
</feature>
<dbReference type="AlphaFoldDB" id="W9YPF6"/>
<dbReference type="eggNOG" id="KOG3146">
    <property type="taxonomic scope" value="Eukaryota"/>
</dbReference>
<evidence type="ECO:0000256" key="10">
    <source>
        <dbReference type="ARBA" id="ARBA00047349"/>
    </source>
</evidence>
<dbReference type="Pfam" id="PF01569">
    <property type="entry name" value="PAP2"/>
    <property type="match status" value="1"/>
</dbReference>
<keyword evidence="6 11" id="KW-0256">Endoplasmic reticulum</keyword>
<feature type="transmembrane region" description="Helical" evidence="11">
    <location>
        <begin position="28"/>
        <end position="49"/>
    </location>
</feature>
<evidence type="ECO:0000256" key="6">
    <source>
        <dbReference type="ARBA" id="ARBA00022824"/>
    </source>
</evidence>
<evidence type="ECO:0000313" key="13">
    <source>
        <dbReference type="EMBL" id="EXJ91550.1"/>
    </source>
</evidence>
<dbReference type="UniPathway" id="UPA00378"/>
<proteinExistence type="inferred from homology"/>
<comment type="subcellular location">
    <subcellularLocation>
        <location evidence="1 11">Endoplasmic reticulum membrane</location>
        <topology evidence="1 11">Multi-pass membrane protein</topology>
    </subcellularLocation>
</comment>
<dbReference type="GO" id="GO:0008610">
    <property type="term" value="P:lipid biosynthetic process"/>
    <property type="evidence" value="ECO:0007669"/>
    <property type="project" value="TreeGrafter"/>
</dbReference>
<dbReference type="Gene3D" id="1.20.144.10">
    <property type="entry name" value="Phosphatidic acid phosphatase type 2/haloperoxidase"/>
    <property type="match status" value="1"/>
</dbReference>
<dbReference type="GO" id="GO:0005789">
    <property type="term" value="C:endoplasmic reticulum membrane"/>
    <property type="evidence" value="ECO:0007669"/>
    <property type="project" value="UniProtKB-SubCell"/>
</dbReference>
<dbReference type="Proteomes" id="UP000019478">
    <property type="component" value="Unassembled WGS sequence"/>
</dbReference>
<feature type="domain" description="Phosphatidic acid phosphatase type 2/haloperoxidase" evidence="12">
    <location>
        <begin position="55"/>
        <end position="174"/>
    </location>
</feature>
<evidence type="ECO:0000256" key="8">
    <source>
        <dbReference type="ARBA" id="ARBA00023136"/>
    </source>
</evidence>
<dbReference type="EC" id="3.6.1.43" evidence="11"/>
<dbReference type="PANTHER" id="PTHR11247:SF1">
    <property type="entry name" value="DOLICHYLDIPHOSPHATASE 1"/>
    <property type="match status" value="1"/>
</dbReference>
<evidence type="ECO:0000256" key="5">
    <source>
        <dbReference type="ARBA" id="ARBA00022801"/>
    </source>
</evidence>